<reference evidence="1 2" key="1">
    <citation type="journal article" date="2015" name="Genome Biol.">
        <title>Comparative genomics of Steinernema reveals deeply conserved gene regulatory networks.</title>
        <authorList>
            <person name="Dillman A.R."/>
            <person name="Macchietto M."/>
            <person name="Porter C.F."/>
            <person name="Rogers A."/>
            <person name="Williams B."/>
            <person name="Antoshechkin I."/>
            <person name="Lee M.M."/>
            <person name="Goodwin Z."/>
            <person name="Lu X."/>
            <person name="Lewis E.E."/>
            <person name="Goodrich-Blair H."/>
            <person name="Stock S.P."/>
            <person name="Adams B.J."/>
            <person name="Sternberg P.W."/>
            <person name="Mortazavi A."/>
        </authorList>
    </citation>
    <scope>NUCLEOTIDE SEQUENCE [LARGE SCALE GENOMIC DNA]</scope>
    <source>
        <strain evidence="1 2">ALL</strain>
    </source>
</reference>
<organism evidence="1 2">
    <name type="scientific">Steinernema carpocapsae</name>
    <name type="common">Entomopathogenic nematode</name>
    <dbReference type="NCBI Taxonomy" id="34508"/>
    <lineage>
        <taxon>Eukaryota</taxon>
        <taxon>Metazoa</taxon>
        <taxon>Ecdysozoa</taxon>
        <taxon>Nematoda</taxon>
        <taxon>Chromadorea</taxon>
        <taxon>Rhabditida</taxon>
        <taxon>Tylenchina</taxon>
        <taxon>Panagrolaimomorpha</taxon>
        <taxon>Strongyloidoidea</taxon>
        <taxon>Steinernematidae</taxon>
        <taxon>Steinernema</taxon>
    </lineage>
</organism>
<keyword evidence="2" id="KW-1185">Reference proteome</keyword>
<evidence type="ECO:0000313" key="2">
    <source>
        <dbReference type="Proteomes" id="UP000298663"/>
    </source>
</evidence>
<evidence type="ECO:0000313" key="1">
    <source>
        <dbReference type="EMBL" id="TKR73856.1"/>
    </source>
</evidence>
<dbReference type="AlphaFoldDB" id="A0A4U5MVI4"/>
<dbReference type="Proteomes" id="UP000298663">
    <property type="component" value="Unassembled WGS sequence"/>
</dbReference>
<dbReference type="EMBL" id="AZBU02000006">
    <property type="protein sequence ID" value="TKR73856.1"/>
    <property type="molecule type" value="Genomic_DNA"/>
</dbReference>
<reference evidence="1 2" key="2">
    <citation type="journal article" date="2019" name="G3 (Bethesda)">
        <title>Hybrid Assembly of the Genome of the Entomopathogenic Nematode Steinernema carpocapsae Identifies the X-Chromosome.</title>
        <authorList>
            <person name="Serra L."/>
            <person name="Macchietto M."/>
            <person name="Macias-Munoz A."/>
            <person name="McGill C.J."/>
            <person name="Rodriguez I.M."/>
            <person name="Rodriguez B."/>
            <person name="Murad R."/>
            <person name="Mortazavi A."/>
        </authorList>
    </citation>
    <scope>NUCLEOTIDE SEQUENCE [LARGE SCALE GENOMIC DNA]</scope>
    <source>
        <strain evidence="1 2">ALL</strain>
    </source>
</reference>
<protein>
    <submittedName>
        <fullName evidence="1">Uncharacterized protein</fullName>
    </submittedName>
</protein>
<name>A0A4U5MVI4_STECR</name>
<gene>
    <name evidence="1" type="ORF">L596_021111</name>
</gene>
<accession>A0A4U5MVI4</accession>
<comment type="caution">
    <text evidence="1">The sequence shown here is derived from an EMBL/GenBank/DDBJ whole genome shotgun (WGS) entry which is preliminary data.</text>
</comment>
<proteinExistence type="predicted"/>
<sequence length="139" mass="15596">MIPRGRALALITKDLHINLSPRRKSCGASRALPIQSSSCIPHVSSPIPERAQSQSRFPFPGAVVKVAAATRFQQLFSTGNRRRWLPHPLFKNPLIRSCGRLRRRLLPVVVVCVMMMVRIFQGEPVARNRRSDDDATSES</sequence>